<dbReference type="CDD" id="cd18186">
    <property type="entry name" value="BTB_POZ_ZBTB_KLHL-like"/>
    <property type="match status" value="1"/>
</dbReference>
<dbReference type="Gene3D" id="1.25.40.420">
    <property type="match status" value="1"/>
</dbReference>
<dbReference type="AlphaFoldDB" id="A0A8H3MDK2"/>
<dbReference type="OrthoDB" id="1022638at2759"/>
<reference evidence="2" key="1">
    <citation type="submission" date="2019-10" db="EMBL/GenBank/DDBJ databases">
        <title>Conservation and host-specific expression of non-tandemly repeated heterogenous ribosome RNA gene in arbuscular mycorrhizal fungi.</title>
        <authorList>
            <person name="Maeda T."/>
            <person name="Kobayashi Y."/>
            <person name="Nakagawa T."/>
            <person name="Ezawa T."/>
            <person name="Yamaguchi K."/>
            <person name="Bino T."/>
            <person name="Nishimoto Y."/>
            <person name="Shigenobu S."/>
            <person name="Kawaguchi M."/>
        </authorList>
    </citation>
    <scope>NUCLEOTIDE SEQUENCE</scope>
    <source>
        <strain evidence="2">HR1</strain>
    </source>
</reference>
<evidence type="ECO:0000313" key="3">
    <source>
        <dbReference type="Proteomes" id="UP000615446"/>
    </source>
</evidence>
<sequence length="396" mass="46919">MSIFLSKLSQNYLELLTDDEYYDTTIEVGKDPDVKIFRAHMNILCCRSPYLRQTLASNKKNSDSVLTHISLPNISVETFRIILKYIYGGVLSLDMQDTFETFETLIAAENLLLQELVDHLQNYFIENESEWMEQHFELIYRTSFKSNHLLELQQFCTDFMEKFPEKIFKSFDFTSLPEKPLIQLIKRDDLQMKEIEIWEHLLKWGLAQNQTLVPDPNTPNTWSDNDFETLENTLRNCLPFIRFFSLSSKEFLQKVRPYKKLLKKQLYEELLSSHLNPDIKETEEIIGGYNPIIWLSSSYLTYGKTKDSFVFSFKNMDNFKDSIISYVKNVDYALNYHANYGPCFGSSDLITYNSNEDTDYDVVYCDECHYEKKLRDTETRFSIEDYEIYQIVKRQV</sequence>
<organism evidence="2 3">
    <name type="scientific">Rhizophagus clarus</name>
    <dbReference type="NCBI Taxonomy" id="94130"/>
    <lineage>
        <taxon>Eukaryota</taxon>
        <taxon>Fungi</taxon>
        <taxon>Fungi incertae sedis</taxon>
        <taxon>Mucoromycota</taxon>
        <taxon>Glomeromycotina</taxon>
        <taxon>Glomeromycetes</taxon>
        <taxon>Glomerales</taxon>
        <taxon>Glomeraceae</taxon>
        <taxon>Rhizophagus</taxon>
    </lineage>
</organism>
<dbReference type="EMBL" id="BLAL01000295">
    <property type="protein sequence ID" value="GET00935.1"/>
    <property type="molecule type" value="Genomic_DNA"/>
</dbReference>
<dbReference type="SMART" id="SM00225">
    <property type="entry name" value="BTB"/>
    <property type="match status" value="1"/>
</dbReference>
<dbReference type="GO" id="GO:0005737">
    <property type="term" value="C:cytoplasm"/>
    <property type="evidence" value="ECO:0007669"/>
    <property type="project" value="TreeGrafter"/>
</dbReference>
<evidence type="ECO:0000313" key="2">
    <source>
        <dbReference type="EMBL" id="GET00935.1"/>
    </source>
</evidence>
<dbReference type="InterPro" id="IPR000210">
    <property type="entry name" value="BTB/POZ_dom"/>
</dbReference>
<accession>A0A8H3MDK2</accession>
<dbReference type="PROSITE" id="PS50097">
    <property type="entry name" value="BTB"/>
    <property type="match status" value="1"/>
</dbReference>
<feature type="domain" description="BTB" evidence="1">
    <location>
        <begin position="22"/>
        <end position="95"/>
    </location>
</feature>
<protein>
    <submittedName>
        <fullName evidence="2">BTB/POZ protein</fullName>
    </submittedName>
</protein>
<proteinExistence type="predicted"/>
<dbReference type="Gene3D" id="3.30.710.10">
    <property type="entry name" value="Potassium Channel Kv1.1, Chain A"/>
    <property type="match status" value="1"/>
</dbReference>
<evidence type="ECO:0000259" key="1">
    <source>
        <dbReference type="PROSITE" id="PS50097"/>
    </source>
</evidence>
<dbReference type="InterPro" id="IPR011333">
    <property type="entry name" value="SKP1/BTB/POZ_sf"/>
</dbReference>
<dbReference type="PANTHER" id="PTHR46306:SF1">
    <property type="entry name" value="BTB_POZ DOMAIN-CONTAINING PROTEIN 9"/>
    <property type="match status" value="1"/>
</dbReference>
<dbReference type="InterPro" id="IPR052407">
    <property type="entry name" value="BTB_POZ_domain_cont_9"/>
</dbReference>
<dbReference type="PANTHER" id="PTHR46306">
    <property type="entry name" value="BTB/POZ DOMAIN-CONTAINING PROTEIN 9"/>
    <property type="match status" value="1"/>
</dbReference>
<name>A0A8H3MDK2_9GLOM</name>
<dbReference type="Pfam" id="PF00651">
    <property type="entry name" value="BTB"/>
    <property type="match status" value="1"/>
</dbReference>
<gene>
    <name evidence="2" type="ORF">RCL2_002737200</name>
</gene>
<dbReference type="Proteomes" id="UP000615446">
    <property type="component" value="Unassembled WGS sequence"/>
</dbReference>
<dbReference type="Pfam" id="PF07707">
    <property type="entry name" value="BACK"/>
    <property type="match status" value="1"/>
</dbReference>
<dbReference type="InterPro" id="IPR011705">
    <property type="entry name" value="BACK"/>
</dbReference>
<comment type="caution">
    <text evidence="2">The sequence shown here is derived from an EMBL/GenBank/DDBJ whole genome shotgun (WGS) entry which is preliminary data.</text>
</comment>
<dbReference type="SUPFAM" id="SSF54695">
    <property type="entry name" value="POZ domain"/>
    <property type="match status" value="1"/>
</dbReference>